<dbReference type="PROSITE" id="PS01178">
    <property type="entry name" value="ANAPHYLATOXIN_2"/>
    <property type="match status" value="1"/>
</dbReference>
<dbReference type="InterPro" id="IPR008930">
    <property type="entry name" value="Terpenoid_cyclase/PrenylTrfase"/>
</dbReference>
<dbReference type="GO" id="GO:0005615">
    <property type="term" value="C:extracellular space"/>
    <property type="evidence" value="ECO:0007669"/>
    <property type="project" value="InterPro"/>
</dbReference>
<dbReference type="InterPro" id="IPR040839">
    <property type="entry name" value="MG4"/>
</dbReference>
<keyword evidence="7" id="KW-1185">Reference proteome</keyword>
<evidence type="ECO:0000256" key="3">
    <source>
        <dbReference type="ARBA" id="ARBA00023157"/>
    </source>
</evidence>
<dbReference type="Pfam" id="PF22661">
    <property type="entry name" value="CO4A-B_CUB_C"/>
    <property type="match status" value="1"/>
</dbReference>
<gene>
    <name evidence="6" type="ORF">chiPu_0017017</name>
</gene>
<evidence type="ECO:0000259" key="5">
    <source>
        <dbReference type="PROSITE" id="PS01178"/>
    </source>
</evidence>
<dbReference type="FunFam" id="6.20.50.160:FF:000001">
    <property type="entry name" value="Complement component 4"/>
    <property type="match status" value="1"/>
</dbReference>
<dbReference type="Pfam" id="PF17790">
    <property type="entry name" value="MG1"/>
    <property type="match status" value="1"/>
</dbReference>
<dbReference type="Pfam" id="PF01821">
    <property type="entry name" value="ANATO"/>
    <property type="match status" value="1"/>
</dbReference>
<dbReference type="Gene3D" id="2.60.40.690">
    <property type="entry name" value="Alpha-macroglobulin, receptor-binding domain"/>
    <property type="match status" value="1"/>
</dbReference>
<dbReference type="InterPro" id="IPR009048">
    <property type="entry name" value="A-macroglobulin_rcpt-bd"/>
</dbReference>
<organism evidence="6 7">
    <name type="scientific">Chiloscyllium punctatum</name>
    <name type="common">Brownbanded bambooshark</name>
    <name type="synonym">Hemiscyllium punctatum</name>
    <dbReference type="NCBI Taxonomy" id="137246"/>
    <lineage>
        <taxon>Eukaryota</taxon>
        <taxon>Metazoa</taxon>
        <taxon>Chordata</taxon>
        <taxon>Craniata</taxon>
        <taxon>Vertebrata</taxon>
        <taxon>Chondrichthyes</taxon>
        <taxon>Elasmobranchii</taxon>
        <taxon>Galeomorphii</taxon>
        <taxon>Galeoidea</taxon>
        <taxon>Orectolobiformes</taxon>
        <taxon>Hemiscylliidae</taxon>
        <taxon>Chiloscyllium</taxon>
    </lineage>
</organism>
<dbReference type="GO" id="GO:0006956">
    <property type="term" value="P:complement activation"/>
    <property type="evidence" value="ECO:0007669"/>
    <property type="project" value="TreeGrafter"/>
</dbReference>
<dbReference type="Gene3D" id="2.60.40.10">
    <property type="entry name" value="Immunoglobulins"/>
    <property type="match status" value="2"/>
</dbReference>
<dbReference type="SMART" id="SM00104">
    <property type="entry name" value="ANATO"/>
    <property type="match status" value="1"/>
</dbReference>
<keyword evidence="3" id="KW-1015">Disulfide bond</keyword>
<name>A0A401T753_CHIPU</name>
<dbReference type="FunFam" id="2.60.40.1940:FF:000001">
    <property type="entry name" value="Complement component C3"/>
    <property type="match status" value="1"/>
</dbReference>
<dbReference type="Pfam" id="PF07677">
    <property type="entry name" value="A2M_recep"/>
    <property type="match status" value="1"/>
</dbReference>
<dbReference type="STRING" id="137246.A0A401T753"/>
<dbReference type="Pfam" id="PF01835">
    <property type="entry name" value="MG2"/>
    <property type="match status" value="1"/>
</dbReference>
<dbReference type="PANTHER" id="PTHR11412">
    <property type="entry name" value="MACROGLOBULIN / COMPLEMENT"/>
    <property type="match status" value="1"/>
</dbReference>
<evidence type="ECO:0000313" key="6">
    <source>
        <dbReference type="EMBL" id="GCC38503.1"/>
    </source>
</evidence>
<dbReference type="InterPro" id="IPR047565">
    <property type="entry name" value="Alpha-macroglob_thiol-ester_cl"/>
</dbReference>
<dbReference type="InterPro" id="IPR054587">
    <property type="entry name" value="CO4A-B_CUB_C"/>
</dbReference>
<dbReference type="Pfam" id="PF17791">
    <property type="entry name" value="MG3"/>
    <property type="match status" value="1"/>
</dbReference>
<dbReference type="Gene3D" id="1.20.91.20">
    <property type="entry name" value="Anaphylotoxins (complement system)"/>
    <property type="match status" value="1"/>
</dbReference>
<dbReference type="InterPro" id="IPR041555">
    <property type="entry name" value="MG3"/>
</dbReference>
<dbReference type="InterPro" id="IPR036595">
    <property type="entry name" value="A-macroglobulin_rcpt-bd_sf"/>
</dbReference>
<evidence type="ECO:0000256" key="4">
    <source>
        <dbReference type="SAM" id="SignalP"/>
    </source>
</evidence>
<dbReference type="FunFam" id="2.60.40.10:FF:000155">
    <property type="entry name" value="complement C3 isoform X1"/>
    <property type="match status" value="1"/>
</dbReference>
<dbReference type="InterPro" id="IPR000020">
    <property type="entry name" value="Anaphylatoxin/fibulin"/>
</dbReference>
<dbReference type="SMART" id="SM01360">
    <property type="entry name" value="A2M"/>
    <property type="match status" value="1"/>
</dbReference>
<dbReference type="Pfam" id="PF07703">
    <property type="entry name" value="A2M_BRD"/>
    <property type="match status" value="1"/>
</dbReference>
<dbReference type="SUPFAM" id="SSF49410">
    <property type="entry name" value="Alpha-macroglobulin receptor domain"/>
    <property type="match status" value="1"/>
</dbReference>
<feature type="chain" id="PRO_5019052942" description="Anaphylatoxin-like domain-containing protein" evidence="4">
    <location>
        <begin position="20"/>
        <end position="1422"/>
    </location>
</feature>
<sequence length="1422" mass="160624">MDLLFFLLCCSVLLTPTVLSPLYLITAPNIIHVGVPETITIQLDRIEKSVKIKVYLLDTLTYTRCSEEVDFELNAGNNYQEIKTVTALPHPIKKANIWSRRTKYVSLVAECPELFTERRMVPILLSSKKGYIFIQTDKPIYTPNENVQFRIFTLDNYMRPVDETIRITTYNSRGMQFPSYLLKSKYGLSQKLKIPDIAKPGNWRIEAQFVDSPMSMVSAQFEVKEFVLPSFEVVVKLEHTFYLITNDKFKFEISARHTYGKAVEGMAYVRFGIIDNMKNHTYIRGLEQQLQIKRGSAASSLTTADLETKLKTLEKLNDFVGYHLYMAVTVLETASGEMEETELKNIKIVSSPYVIDLSRTSNYFIPRFPFYVLAKVTYPDGSPASGVPVKLDGETSSITTENGQIEFIKQSLIYNADSFNITVTAGQGTEAVEANKTVSIYRSTSKRYLYVSVQGGVIDPSRSIFAEVRTDSFHGGLDGEYYYYMVISKGKVLKMDRIQKADFVKLPIDLSTTMVPAFRLVLYYYANIGGSPEIVANSAWIDVKDVCEGKITIKDMPKQYSPGSMVKLHLKTEDRGELSLGIVDKAVYILNSKNKLKPAKVFEEMNSYDLGCTFGGGADSVGVFMDAGLTFISNAGTSVIRNGYSCKKDNERKKRSLNIQQQYMGKLSHYTDNLRKCCMDGLTILPMKRSCKDRAFRIKDNECRKVFLTCCDFGMEARKNQSQKLDTIGRQLGDDEDDVFDEYSVQIRSAFPKSWHWKTYYNRSAGENQFTVVLPDSITTWEVQAVGMFNNKGFCVAEPKTIKVFKVFFISLRLPYSVKRNEQLEVRAVLYNYHYEKIQVKVYMKPVDNLCSPATGANHERTVTVQANSAVPVYFSVVPLTIGDMPITVIVYSMGDIQISDAVMKKLKVLGEGVLKTEEQSIPIDPRVKSSYQVYEPKPSNMVPDTKSYLYIRARGHVMGDIVENSLSPEGIENLIRLPTGCTEQTTTALAPTVFAANYLDKSDQWLHLKAELKDEALSHIRAGYKRILEHKNANGAYGKFDSYPGSTWLTAFIVKILSIANTQVQVDDDQVQQSVLYLLEHQTAAGEFYDPYPMFPNLQGGIIKGDAKIPTTAFVTIALMRSWTFFHEDLGTQQRVNTSISKAISYLSKELDNIKRPYSLMITAYALALYDPESSAARLADEKLKEMAIYIQEDDVRFWDDDGTSRGGGAGGGQASAGNVETTAYALLQTLAMKDLQYAKPIVKWLTEQRSYGGGYRSTQDTVVALEALSEYSIVTFQPEPLNLHFTFSHPIQLTKQVLNIQQDNTLLQDELKFPLGYNITIEVKGRGTGTLSFLKSYLLISEPKNTCDYFRLEVTVEGKVEYEADRYIDKYEFKNGRVLLYLDKVTDHRECVIFAAKQTIPIGLIQPASATLYDYYNPSE</sequence>
<keyword evidence="4" id="KW-0732">Signal</keyword>
<evidence type="ECO:0000313" key="7">
    <source>
        <dbReference type="Proteomes" id="UP000287033"/>
    </source>
</evidence>
<reference evidence="6 7" key="1">
    <citation type="journal article" date="2018" name="Nat. Ecol. Evol.">
        <title>Shark genomes provide insights into elasmobranch evolution and the origin of vertebrates.</title>
        <authorList>
            <person name="Hara Y"/>
            <person name="Yamaguchi K"/>
            <person name="Onimaru K"/>
            <person name="Kadota M"/>
            <person name="Koyanagi M"/>
            <person name="Keeley SD"/>
            <person name="Tatsumi K"/>
            <person name="Tanaka K"/>
            <person name="Motone F"/>
            <person name="Kageyama Y"/>
            <person name="Nozu R"/>
            <person name="Adachi N"/>
            <person name="Nishimura O"/>
            <person name="Nakagawa R"/>
            <person name="Tanegashima C"/>
            <person name="Kiyatake I"/>
            <person name="Matsumoto R"/>
            <person name="Murakumo K"/>
            <person name="Nishida K"/>
            <person name="Terakita A"/>
            <person name="Kuratani S"/>
            <person name="Sato K"/>
            <person name="Hyodo S Kuraku.S."/>
        </authorList>
    </citation>
    <scope>NUCLEOTIDE SEQUENCE [LARGE SCALE GENOMIC DNA]</scope>
</reference>
<dbReference type="InterPro" id="IPR041425">
    <property type="entry name" value="C3/4/5_MG1"/>
</dbReference>
<dbReference type="CDD" id="cd00017">
    <property type="entry name" value="ANATO"/>
    <property type="match status" value="1"/>
</dbReference>
<dbReference type="InterPro" id="IPR050473">
    <property type="entry name" value="A2M/Complement_sys"/>
</dbReference>
<dbReference type="Gene3D" id="1.50.10.20">
    <property type="match status" value="1"/>
</dbReference>
<proteinExistence type="predicted"/>
<dbReference type="InterPro" id="IPR013783">
    <property type="entry name" value="Ig-like_fold"/>
</dbReference>
<feature type="signal peptide" evidence="4">
    <location>
        <begin position="1"/>
        <end position="19"/>
    </location>
</feature>
<comment type="subcellular location">
    <subcellularLocation>
        <location evidence="1">Secreted</location>
    </subcellularLocation>
</comment>
<dbReference type="Pfam" id="PF07678">
    <property type="entry name" value="TED_complement"/>
    <property type="match status" value="1"/>
</dbReference>
<dbReference type="InterPro" id="IPR018081">
    <property type="entry name" value="Anaphylatoxin_comp_syst"/>
</dbReference>
<protein>
    <recommendedName>
        <fullName evidence="5">Anaphylatoxin-like domain-containing protein</fullName>
    </recommendedName>
</protein>
<dbReference type="SMART" id="SM01359">
    <property type="entry name" value="A2M_N_2"/>
    <property type="match status" value="1"/>
</dbReference>
<dbReference type="InterPro" id="IPR001599">
    <property type="entry name" value="Macroglobln_a2"/>
</dbReference>
<dbReference type="Pfam" id="PF00207">
    <property type="entry name" value="A2M"/>
    <property type="match status" value="1"/>
</dbReference>
<dbReference type="GO" id="GO:0004866">
    <property type="term" value="F:endopeptidase inhibitor activity"/>
    <property type="evidence" value="ECO:0007669"/>
    <property type="project" value="InterPro"/>
</dbReference>
<keyword evidence="2" id="KW-0964">Secreted</keyword>
<dbReference type="SUPFAM" id="SSF47686">
    <property type="entry name" value="Anaphylotoxins (complement system)"/>
    <property type="match status" value="1"/>
</dbReference>
<evidence type="ECO:0000256" key="1">
    <source>
        <dbReference type="ARBA" id="ARBA00004613"/>
    </source>
</evidence>
<feature type="domain" description="Anaphylatoxin-like" evidence="5">
    <location>
        <begin position="677"/>
        <end position="711"/>
    </location>
</feature>
<accession>A0A401T753</accession>
<dbReference type="SMART" id="SM01361">
    <property type="entry name" value="A2M_recep"/>
    <property type="match status" value="1"/>
</dbReference>
<dbReference type="Proteomes" id="UP000287033">
    <property type="component" value="Unassembled WGS sequence"/>
</dbReference>
<dbReference type="InterPro" id="IPR002890">
    <property type="entry name" value="MG2"/>
</dbReference>
<dbReference type="Gene3D" id="2.60.40.1930">
    <property type="match status" value="3"/>
</dbReference>
<dbReference type="InterPro" id="IPR011626">
    <property type="entry name" value="Alpha-macroglobulin_TED"/>
</dbReference>
<dbReference type="SMART" id="SM01419">
    <property type="entry name" value="Thiol-ester_cl"/>
    <property type="match status" value="1"/>
</dbReference>
<evidence type="ECO:0000256" key="2">
    <source>
        <dbReference type="ARBA" id="ARBA00022525"/>
    </source>
</evidence>
<dbReference type="PANTHER" id="PTHR11412:SF86">
    <property type="entry name" value="COMPLEMENT C4-A-RELATED"/>
    <property type="match status" value="1"/>
</dbReference>
<dbReference type="Gene3D" id="2.20.130.20">
    <property type="match status" value="1"/>
</dbReference>
<dbReference type="EMBL" id="BEZZ01001197">
    <property type="protein sequence ID" value="GCC38503.1"/>
    <property type="molecule type" value="Genomic_DNA"/>
</dbReference>
<dbReference type="OrthoDB" id="6359008at2759"/>
<dbReference type="Gene3D" id="6.20.50.160">
    <property type="match status" value="1"/>
</dbReference>
<dbReference type="InterPro" id="IPR011625">
    <property type="entry name" value="A2M_N_BRD"/>
</dbReference>
<dbReference type="Gene3D" id="2.60.40.1940">
    <property type="match status" value="1"/>
</dbReference>
<comment type="caution">
    <text evidence="6">The sequence shown here is derived from an EMBL/GenBank/DDBJ whole genome shotgun (WGS) entry which is preliminary data.</text>
</comment>
<dbReference type="OMA" id="CEERRDI"/>
<dbReference type="Gene3D" id="2.60.120.1540">
    <property type="match status" value="1"/>
</dbReference>
<dbReference type="CDD" id="cd02896">
    <property type="entry name" value="complement_C3_C4_C5"/>
    <property type="match status" value="1"/>
</dbReference>
<dbReference type="Pfam" id="PF17789">
    <property type="entry name" value="MG4"/>
    <property type="match status" value="1"/>
</dbReference>
<dbReference type="SUPFAM" id="SSF48239">
    <property type="entry name" value="Terpenoid cyclases/Protein prenyltransferases"/>
    <property type="match status" value="1"/>
</dbReference>